<dbReference type="RefSeq" id="WP_031589995.1">
    <property type="nucleotide sequence ID" value="NZ_JQBL01000001.1"/>
</dbReference>
<comment type="caution">
    <text evidence="2">The sequence shown here is derived from an EMBL/GenBank/DDBJ whole genome shotgun (WGS) entry which is preliminary data.</text>
</comment>
<evidence type="ECO:0000313" key="3">
    <source>
        <dbReference type="Proteomes" id="UP000051841"/>
    </source>
</evidence>
<dbReference type="CDD" id="cd02440">
    <property type="entry name" value="AdoMet_MTases"/>
    <property type="match status" value="1"/>
</dbReference>
<evidence type="ECO:0000313" key="2">
    <source>
        <dbReference type="EMBL" id="KRN51485.1"/>
    </source>
</evidence>
<organism evidence="2 3">
    <name type="scientific">Kandleria vitulina DSM 20405</name>
    <dbReference type="NCBI Taxonomy" id="1410657"/>
    <lineage>
        <taxon>Bacteria</taxon>
        <taxon>Bacillati</taxon>
        <taxon>Bacillota</taxon>
        <taxon>Erysipelotrichia</taxon>
        <taxon>Erysipelotrichales</taxon>
        <taxon>Coprobacillaceae</taxon>
        <taxon>Kandleria</taxon>
    </lineage>
</organism>
<keyword evidence="3" id="KW-1185">Reference proteome</keyword>
<dbReference type="Gene3D" id="3.40.50.150">
    <property type="entry name" value="Vaccinia Virus protein VP39"/>
    <property type="match status" value="1"/>
</dbReference>
<feature type="domain" description="Methyltransferase type 11" evidence="1">
    <location>
        <begin position="46"/>
        <end position="141"/>
    </location>
</feature>
<dbReference type="AlphaFoldDB" id="A0A0R2HPW9"/>
<accession>A0A0R2HPW9</accession>
<dbReference type="InterPro" id="IPR029063">
    <property type="entry name" value="SAM-dependent_MTases_sf"/>
</dbReference>
<dbReference type="EMBL" id="JQBL01000001">
    <property type="protein sequence ID" value="KRN51485.1"/>
    <property type="molecule type" value="Genomic_DNA"/>
</dbReference>
<dbReference type="PANTHER" id="PTHR42912:SF80">
    <property type="entry name" value="METHYLTRANSFERASE DOMAIN-CONTAINING PROTEIN"/>
    <property type="match status" value="1"/>
</dbReference>
<protein>
    <recommendedName>
        <fullName evidence="1">Methyltransferase type 11 domain-containing protein</fullName>
    </recommendedName>
</protein>
<dbReference type="InterPro" id="IPR013216">
    <property type="entry name" value="Methyltransf_11"/>
</dbReference>
<reference evidence="2 3" key="1">
    <citation type="journal article" date="2015" name="Genome Announc.">
        <title>Expanding the biotechnology potential of lactobacilli through comparative genomics of 213 strains and associated genera.</title>
        <authorList>
            <person name="Sun Z."/>
            <person name="Harris H.M."/>
            <person name="McCann A."/>
            <person name="Guo C."/>
            <person name="Argimon S."/>
            <person name="Zhang W."/>
            <person name="Yang X."/>
            <person name="Jeffery I.B."/>
            <person name="Cooney J.C."/>
            <person name="Kagawa T.F."/>
            <person name="Liu W."/>
            <person name="Song Y."/>
            <person name="Salvetti E."/>
            <person name="Wrobel A."/>
            <person name="Rasinkangas P."/>
            <person name="Parkhill J."/>
            <person name="Rea M.C."/>
            <person name="O'Sullivan O."/>
            <person name="Ritari J."/>
            <person name="Douillard F.P."/>
            <person name="Paul Ross R."/>
            <person name="Yang R."/>
            <person name="Briner A.E."/>
            <person name="Felis G.E."/>
            <person name="de Vos W.M."/>
            <person name="Barrangou R."/>
            <person name="Klaenhammer T.R."/>
            <person name="Caufield P.W."/>
            <person name="Cui Y."/>
            <person name="Zhang H."/>
            <person name="O'Toole P.W."/>
        </authorList>
    </citation>
    <scope>NUCLEOTIDE SEQUENCE [LARGE SCALE GENOMIC DNA]</scope>
    <source>
        <strain evidence="2 3">DSM 20405</strain>
    </source>
</reference>
<dbReference type="SUPFAM" id="SSF53335">
    <property type="entry name" value="S-adenosyl-L-methionine-dependent methyltransferases"/>
    <property type="match status" value="1"/>
</dbReference>
<dbReference type="PANTHER" id="PTHR42912">
    <property type="entry name" value="METHYLTRANSFERASE"/>
    <property type="match status" value="1"/>
</dbReference>
<dbReference type="PATRIC" id="fig|1410657.5.peg.104"/>
<sequence length="256" mass="29955">MNIDKITAYYNKFNEDKRLTTRHGMVEFLTAMTYIHKYLNDDTKILDIGAGTGAYSVPLYQEGYDVTAVELVKHNLRRIQSKAPHLKAYQGNAIDLSRFEDSTFDLVLLFGPMYHLMSFEEKCQALSEAKRVLKDGGHIMISYCMNEYAIIQHGFRDGFIKQSVEHHHVDQNYHVLPKGNELYSYVRIEDINHLKDALQLKRKKMIAQDGFAEYMKKEINHMDDDSFTYFMEYHYSTCERPELLGFSRHVLDILSK</sequence>
<gene>
    <name evidence="2" type="ORF">IV49_GL000102</name>
</gene>
<proteinExistence type="predicted"/>
<dbReference type="InterPro" id="IPR050508">
    <property type="entry name" value="Methyltransf_Superfamily"/>
</dbReference>
<dbReference type="Proteomes" id="UP000051841">
    <property type="component" value="Unassembled WGS sequence"/>
</dbReference>
<evidence type="ECO:0000259" key="1">
    <source>
        <dbReference type="Pfam" id="PF08241"/>
    </source>
</evidence>
<name>A0A0R2HPW9_9FIRM</name>
<dbReference type="GO" id="GO:0008757">
    <property type="term" value="F:S-adenosylmethionine-dependent methyltransferase activity"/>
    <property type="evidence" value="ECO:0007669"/>
    <property type="project" value="InterPro"/>
</dbReference>
<dbReference type="Pfam" id="PF08241">
    <property type="entry name" value="Methyltransf_11"/>
    <property type="match status" value="1"/>
</dbReference>